<evidence type="ECO:0000313" key="3">
    <source>
        <dbReference type="Proteomes" id="UP001236507"/>
    </source>
</evidence>
<proteinExistence type="predicted"/>
<dbReference type="PANTHER" id="PTHR43328:SF1">
    <property type="entry name" value="N-ACETYLTRANSFERASE DOMAIN-CONTAINING PROTEIN"/>
    <property type="match status" value="1"/>
</dbReference>
<sequence length="171" mass="19465">MSTIFTLRAFREGDENALVKHANNPNVAKYLRNIFPSPYTHDDAIWWIDFNKSQKPPYTSLAICVDDAVVGCIGIILGQDIHACQAEIGYWLGEEYWGKGIMSEALKQMTAYTFEHFPHIQRIFAGVFDTNKASQKVLERGGYQLESIQPKSILKDGKCYDGYLYVVFRGE</sequence>
<keyword evidence="3" id="KW-1185">Reference proteome</keyword>
<reference evidence="2 3" key="1">
    <citation type="submission" date="2023-05" db="EMBL/GenBank/DDBJ databases">
        <title>Novel species of genus Flectobacillus isolated from stream in China.</title>
        <authorList>
            <person name="Lu H."/>
        </authorList>
    </citation>
    <scope>NUCLEOTIDE SEQUENCE [LARGE SCALE GENOMIC DNA]</scope>
    <source>
        <strain evidence="2 3">KCTC 42575</strain>
    </source>
</reference>
<evidence type="ECO:0000313" key="2">
    <source>
        <dbReference type="EMBL" id="MDI9859307.1"/>
    </source>
</evidence>
<dbReference type="Gene3D" id="3.40.630.30">
    <property type="match status" value="1"/>
</dbReference>
<feature type="domain" description="N-acetyltransferase" evidence="1">
    <location>
        <begin position="18"/>
        <end position="170"/>
    </location>
</feature>
<dbReference type="SUPFAM" id="SSF55729">
    <property type="entry name" value="Acyl-CoA N-acyltransferases (Nat)"/>
    <property type="match status" value="1"/>
</dbReference>
<dbReference type="PROSITE" id="PS51186">
    <property type="entry name" value="GNAT"/>
    <property type="match status" value="1"/>
</dbReference>
<comment type="caution">
    <text evidence="2">The sequence shown here is derived from an EMBL/GenBank/DDBJ whole genome shotgun (WGS) entry which is preliminary data.</text>
</comment>
<dbReference type="Pfam" id="PF13302">
    <property type="entry name" value="Acetyltransf_3"/>
    <property type="match status" value="1"/>
</dbReference>
<dbReference type="Proteomes" id="UP001236507">
    <property type="component" value="Unassembled WGS sequence"/>
</dbReference>
<dbReference type="InterPro" id="IPR016181">
    <property type="entry name" value="Acyl_CoA_acyltransferase"/>
</dbReference>
<dbReference type="PANTHER" id="PTHR43328">
    <property type="entry name" value="ACETYLTRANSFERASE-RELATED"/>
    <property type="match status" value="1"/>
</dbReference>
<dbReference type="InterPro" id="IPR000182">
    <property type="entry name" value="GNAT_dom"/>
</dbReference>
<name>A0ABT6Y6V6_9BACT</name>
<dbReference type="EMBL" id="JASHIF010000007">
    <property type="protein sequence ID" value="MDI9859307.1"/>
    <property type="molecule type" value="Genomic_DNA"/>
</dbReference>
<evidence type="ECO:0000259" key="1">
    <source>
        <dbReference type="PROSITE" id="PS51186"/>
    </source>
</evidence>
<accession>A0ABT6Y6V6</accession>
<dbReference type="RefSeq" id="WP_283344271.1">
    <property type="nucleotide sequence ID" value="NZ_JASHIF010000007.1"/>
</dbReference>
<gene>
    <name evidence="2" type="ORF">QM524_08810</name>
</gene>
<organism evidence="2 3">
    <name type="scientific">Flectobacillus roseus</name>
    <dbReference type="NCBI Taxonomy" id="502259"/>
    <lineage>
        <taxon>Bacteria</taxon>
        <taxon>Pseudomonadati</taxon>
        <taxon>Bacteroidota</taxon>
        <taxon>Cytophagia</taxon>
        <taxon>Cytophagales</taxon>
        <taxon>Flectobacillaceae</taxon>
        <taxon>Flectobacillus</taxon>
    </lineage>
</organism>
<protein>
    <submittedName>
        <fullName evidence="2">GNAT family N-acetyltransferase</fullName>
    </submittedName>
</protein>